<evidence type="ECO:0000313" key="2">
    <source>
        <dbReference type="Proteomes" id="UP000499080"/>
    </source>
</evidence>
<dbReference type="EMBL" id="BGPR01091404">
    <property type="protein sequence ID" value="GBM23137.1"/>
    <property type="molecule type" value="Genomic_DNA"/>
</dbReference>
<gene>
    <name evidence="1" type="ORF">AVEN_189013_1</name>
</gene>
<comment type="caution">
    <text evidence="1">The sequence shown here is derived from an EMBL/GenBank/DDBJ whole genome shotgun (WGS) entry which is preliminary data.</text>
</comment>
<organism evidence="1 2">
    <name type="scientific">Araneus ventricosus</name>
    <name type="common">Orbweaver spider</name>
    <name type="synonym">Epeira ventricosa</name>
    <dbReference type="NCBI Taxonomy" id="182803"/>
    <lineage>
        <taxon>Eukaryota</taxon>
        <taxon>Metazoa</taxon>
        <taxon>Ecdysozoa</taxon>
        <taxon>Arthropoda</taxon>
        <taxon>Chelicerata</taxon>
        <taxon>Arachnida</taxon>
        <taxon>Araneae</taxon>
        <taxon>Araneomorphae</taxon>
        <taxon>Entelegynae</taxon>
        <taxon>Araneoidea</taxon>
        <taxon>Araneidae</taxon>
        <taxon>Araneus</taxon>
    </lineage>
</organism>
<protein>
    <submittedName>
        <fullName evidence="1">Uncharacterized protein</fullName>
    </submittedName>
</protein>
<sequence>MRFAFAHPSDKIYWSGEEFFSSRNLLLNCVCEKSKRSKVLIASEMFCTIDINLPAGAPAQILRQIGFFMACSHIRSQHCPKVISIPSYDPSLQD</sequence>
<name>A0A4Y2E387_ARAVE</name>
<dbReference type="Proteomes" id="UP000499080">
    <property type="component" value="Unassembled WGS sequence"/>
</dbReference>
<dbReference type="AlphaFoldDB" id="A0A4Y2E387"/>
<proteinExistence type="predicted"/>
<evidence type="ECO:0000313" key="1">
    <source>
        <dbReference type="EMBL" id="GBM23137.1"/>
    </source>
</evidence>
<reference evidence="1 2" key="1">
    <citation type="journal article" date="2019" name="Sci. Rep.">
        <title>Orb-weaving spider Araneus ventricosus genome elucidates the spidroin gene catalogue.</title>
        <authorList>
            <person name="Kono N."/>
            <person name="Nakamura H."/>
            <person name="Ohtoshi R."/>
            <person name="Moran D.A.P."/>
            <person name="Shinohara A."/>
            <person name="Yoshida Y."/>
            <person name="Fujiwara M."/>
            <person name="Mori M."/>
            <person name="Tomita M."/>
            <person name="Arakawa K."/>
        </authorList>
    </citation>
    <scope>NUCLEOTIDE SEQUENCE [LARGE SCALE GENOMIC DNA]</scope>
</reference>
<accession>A0A4Y2E387</accession>
<keyword evidence="2" id="KW-1185">Reference proteome</keyword>